<accession>A0A0A2FD80</accession>
<evidence type="ECO:0000256" key="1">
    <source>
        <dbReference type="SAM" id="Coils"/>
    </source>
</evidence>
<comment type="caution">
    <text evidence="2">The sequence shown here is derived from an EMBL/GenBank/DDBJ whole genome shotgun (WGS) entry which is preliminary data.</text>
</comment>
<dbReference type="OrthoDB" id="10012960at2"/>
<sequence length="270" mass="31183">MSTKRKVFLLVEYSSSKRTKWSHYLFETELGSCSFGKEEHGDFRFHRSDSDYREIETRDVPKDIFEEFRESEIYPSAENKAKREEERAIRERIAREREEKARQEAENIATPITNVSVDELIAVILSAWGQYKGEADGVELHEKGVRLSIKQVYGYEGERHQNMKISNPNWGLAFKVSSPVDFKWDGEKHIRQVKDITPTLDGPFRFVFAVCQAGAHINNKGIVQALAKKSNIPNIKTLKEEGFDISNKDFQALDLKTLDGVNKLFNTYKK</sequence>
<dbReference type="Proteomes" id="UP000030130">
    <property type="component" value="Unassembled WGS sequence"/>
</dbReference>
<feature type="coiled-coil region" evidence="1">
    <location>
        <begin position="79"/>
        <end position="106"/>
    </location>
</feature>
<evidence type="ECO:0000313" key="2">
    <source>
        <dbReference type="EMBL" id="KGN87980.1"/>
    </source>
</evidence>
<gene>
    <name evidence="2" type="ORF">HR08_00890</name>
</gene>
<dbReference type="EMBL" id="JRAI01000005">
    <property type="protein sequence ID" value="KGN87980.1"/>
    <property type="molecule type" value="Genomic_DNA"/>
</dbReference>
<organism evidence="2 3">
    <name type="scientific">Porphyromonas gulae</name>
    <dbReference type="NCBI Taxonomy" id="111105"/>
    <lineage>
        <taxon>Bacteria</taxon>
        <taxon>Pseudomonadati</taxon>
        <taxon>Bacteroidota</taxon>
        <taxon>Bacteroidia</taxon>
        <taxon>Bacteroidales</taxon>
        <taxon>Porphyromonadaceae</taxon>
        <taxon>Porphyromonas</taxon>
    </lineage>
</organism>
<keyword evidence="1" id="KW-0175">Coiled coil</keyword>
<evidence type="ECO:0000313" key="3">
    <source>
        <dbReference type="Proteomes" id="UP000030130"/>
    </source>
</evidence>
<name>A0A0A2FD80_9PORP</name>
<proteinExistence type="predicted"/>
<dbReference type="RefSeq" id="WP_039419881.1">
    <property type="nucleotide sequence ID" value="NZ_JRAI01000005.1"/>
</dbReference>
<reference evidence="2 3" key="1">
    <citation type="submission" date="2014-08" db="EMBL/GenBank/DDBJ databases">
        <title>Porphyromonas gulae strain:COT-052_OH1451 Genome sequencing.</title>
        <authorList>
            <person name="Wallis C."/>
            <person name="Deusch O."/>
            <person name="O'Flynn C."/>
            <person name="Davis I."/>
            <person name="Jospin G."/>
            <person name="Darling A.E."/>
            <person name="Coil D.A."/>
            <person name="Alexiev A."/>
            <person name="Horsfall A."/>
            <person name="Kirkwood N."/>
            <person name="Harris S."/>
            <person name="Eisen J.A."/>
        </authorList>
    </citation>
    <scope>NUCLEOTIDE SEQUENCE [LARGE SCALE GENOMIC DNA]</scope>
    <source>
        <strain evidence="3">COT-052 OH1451</strain>
    </source>
</reference>
<protein>
    <submittedName>
        <fullName evidence="2">Uncharacterized protein</fullName>
    </submittedName>
</protein>
<dbReference type="AlphaFoldDB" id="A0A0A2FD80"/>